<evidence type="ECO:0000313" key="2">
    <source>
        <dbReference type="EMBL" id="RFM25513.1"/>
    </source>
</evidence>
<sequence length="173" mass="19787">MMQRWLFLVCVGVTIMLCFSSCGQGLEPEYRATDAQARGRFRGTITFKNFPPPVPDSTRPDSLRELLLVVYRIAPSPETFFDLNILADTIFLRPFYVPLLRYEREIAAGTYEYVAVAQHFRGFVLNPNDWRPVGVYGGSRDNPRGKPLIVRPNALTDSVDIDVDFWNPLPFPR</sequence>
<evidence type="ECO:0000313" key="3">
    <source>
        <dbReference type="Proteomes" id="UP000266389"/>
    </source>
</evidence>
<name>A0A395M3L2_9BACT</name>
<gene>
    <name evidence="2" type="ORF">D0433_00330</name>
    <name evidence="1" type="ORF">D0433_01760</name>
</gene>
<dbReference type="EMBL" id="PHFL01000001">
    <property type="protein sequence ID" value="RFM25513.1"/>
    <property type="molecule type" value="Genomic_DNA"/>
</dbReference>
<organism evidence="1 3">
    <name type="scientific">Candidatus Thermochlorobacter aerophilus</name>
    <dbReference type="NCBI Taxonomy" id="1868324"/>
    <lineage>
        <taxon>Bacteria</taxon>
        <taxon>Pseudomonadati</taxon>
        <taxon>Chlorobiota</taxon>
        <taxon>Chlorobiia</taxon>
        <taxon>Chlorobiales</taxon>
        <taxon>Candidatus Thermochlorobacteriaceae</taxon>
        <taxon>Candidatus Thermochlorobacter</taxon>
    </lineage>
</organism>
<dbReference type="Proteomes" id="UP000266389">
    <property type="component" value="Unassembled WGS sequence"/>
</dbReference>
<dbReference type="AlphaFoldDB" id="A0A395M3L2"/>
<proteinExistence type="predicted"/>
<comment type="caution">
    <text evidence="1">The sequence shown here is derived from an EMBL/GenBank/DDBJ whole genome shotgun (WGS) entry which is preliminary data.</text>
</comment>
<reference evidence="1" key="2">
    <citation type="submission" date="2017-08" db="EMBL/GenBank/DDBJ databases">
        <authorList>
            <person name="de Groot N.N."/>
        </authorList>
    </citation>
    <scope>NUCLEOTIDE SEQUENCE</scope>
    <source>
        <strain evidence="1">OS</strain>
    </source>
</reference>
<reference evidence="1 3" key="1">
    <citation type="journal article" date="2011" name="ISME J.">
        <title>Community ecology of hot spring cyanobacterial mats: predominant populations and their functional potential.</title>
        <authorList>
            <person name="Klatt C.G."/>
            <person name="Wood J.M."/>
            <person name="Rusch D.B."/>
            <person name="Bateson M.M."/>
            <person name="Hamamura N."/>
            <person name="Heidelberg J.F."/>
            <person name="Grossman A.R."/>
            <person name="Bhaya D."/>
            <person name="Cohan F.M."/>
            <person name="Kuhl M."/>
            <person name="Bryant D.A."/>
            <person name="Ward D.M."/>
        </authorList>
    </citation>
    <scope>NUCLEOTIDE SEQUENCE [LARGE SCALE GENOMIC DNA]</scope>
    <source>
        <strain evidence="1">OS</strain>
    </source>
</reference>
<evidence type="ECO:0000313" key="1">
    <source>
        <dbReference type="EMBL" id="RFM25367.1"/>
    </source>
</evidence>
<protein>
    <submittedName>
        <fullName evidence="1">Uncharacterized protein</fullName>
    </submittedName>
</protein>
<accession>A0A395M3L2</accession>
<dbReference type="EMBL" id="PHFL01000007">
    <property type="protein sequence ID" value="RFM25367.1"/>
    <property type="molecule type" value="Genomic_DNA"/>
</dbReference>